<dbReference type="Gene3D" id="3.40.50.2300">
    <property type="match status" value="2"/>
</dbReference>
<dbReference type="InterPro" id="IPR025997">
    <property type="entry name" value="SBP_2_dom"/>
</dbReference>
<dbReference type="RefSeq" id="WP_241036071.1">
    <property type="nucleotide sequence ID" value="NZ_BAAAJF010000020.1"/>
</dbReference>
<proteinExistence type="predicted"/>
<gene>
    <name evidence="3" type="ORF">MMF94_10120</name>
</gene>
<organism evidence="3 4">
    <name type="scientific">Pseudonocardia alaniniphila</name>
    <dbReference type="NCBI Taxonomy" id="75291"/>
    <lineage>
        <taxon>Bacteria</taxon>
        <taxon>Bacillati</taxon>
        <taxon>Actinomycetota</taxon>
        <taxon>Actinomycetes</taxon>
        <taxon>Pseudonocardiales</taxon>
        <taxon>Pseudonocardiaceae</taxon>
        <taxon>Pseudonocardia</taxon>
    </lineage>
</organism>
<feature type="signal peptide" evidence="1">
    <location>
        <begin position="1"/>
        <end position="32"/>
    </location>
</feature>
<feature type="chain" id="PRO_5046939013" evidence="1">
    <location>
        <begin position="33"/>
        <end position="392"/>
    </location>
</feature>
<name>A0ABS9TBW1_9PSEU</name>
<evidence type="ECO:0000313" key="3">
    <source>
        <dbReference type="EMBL" id="MCH6166036.1"/>
    </source>
</evidence>
<dbReference type="EMBL" id="JAKXMK010000008">
    <property type="protein sequence ID" value="MCH6166036.1"/>
    <property type="molecule type" value="Genomic_DNA"/>
</dbReference>
<dbReference type="InterPro" id="IPR028082">
    <property type="entry name" value="Peripla_BP_I"/>
</dbReference>
<dbReference type="SUPFAM" id="SSF53822">
    <property type="entry name" value="Periplasmic binding protein-like I"/>
    <property type="match status" value="1"/>
</dbReference>
<dbReference type="Proteomes" id="UP001299970">
    <property type="component" value="Unassembled WGS sequence"/>
</dbReference>
<feature type="domain" description="Periplasmic binding protein" evidence="2">
    <location>
        <begin position="95"/>
        <end position="344"/>
    </location>
</feature>
<protein>
    <submittedName>
        <fullName evidence="3">Substrate-binding domain-containing protein</fullName>
    </submittedName>
</protein>
<keyword evidence="1" id="KW-0732">Signal</keyword>
<comment type="caution">
    <text evidence="3">The sequence shown here is derived from an EMBL/GenBank/DDBJ whole genome shotgun (WGS) entry which is preliminary data.</text>
</comment>
<accession>A0ABS9TBW1</accession>
<dbReference type="Pfam" id="PF13407">
    <property type="entry name" value="Peripla_BP_4"/>
    <property type="match status" value="1"/>
</dbReference>
<keyword evidence="4" id="KW-1185">Reference proteome</keyword>
<sequence length="392" mass="40910">MAHPVIRSPRLRRWLAVPAAAIALVVAACAPAANDAASSQPGTAVSAETIAQLKAEIATGQQQPQWAAQGPAFSVAGLAGKKILSMPVSSQLAGCDSMARDVVEIAKSVGMTESSYFQNDGGPAAWVQGMNLAINQGFDGVALVCGIDPAALAPQMEAAKQAGMKVVDMHLADVSEAASPLIAGQTNGQFNDAMRMGVAAALVDANGNAIDALVITSNENPPSIGMEQTVKDEFARLCKECGVESINVPIPSYATDLSGAVRSALVRNPDIRAVFTVYDAQTPFVLPAIKASRVPAKTYAFGGDEQFVKLMADASNPMGTDMGPNFSWMAYTGADQLFRVVAGQPPIPAAQAYSPYRLWTPANVGEFTPPDFGFGDSFVDGYRSLWLDVPGA</sequence>
<reference evidence="3 4" key="1">
    <citation type="submission" date="2022-03" db="EMBL/GenBank/DDBJ databases">
        <title>Pseudonocardia alaer sp. nov., a novel actinomycete isolated from reed forest soil.</title>
        <authorList>
            <person name="Wang L."/>
        </authorList>
    </citation>
    <scope>NUCLEOTIDE SEQUENCE [LARGE SCALE GENOMIC DNA]</scope>
    <source>
        <strain evidence="3 4">Y-16303</strain>
    </source>
</reference>
<evidence type="ECO:0000256" key="1">
    <source>
        <dbReference type="SAM" id="SignalP"/>
    </source>
</evidence>
<evidence type="ECO:0000313" key="4">
    <source>
        <dbReference type="Proteomes" id="UP001299970"/>
    </source>
</evidence>
<dbReference type="PROSITE" id="PS51257">
    <property type="entry name" value="PROKAR_LIPOPROTEIN"/>
    <property type="match status" value="1"/>
</dbReference>
<evidence type="ECO:0000259" key="2">
    <source>
        <dbReference type="Pfam" id="PF13407"/>
    </source>
</evidence>